<dbReference type="GO" id="GO:0051539">
    <property type="term" value="F:4 iron, 4 sulfur cluster binding"/>
    <property type="evidence" value="ECO:0007669"/>
    <property type="project" value="UniProtKB-KW"/>
</dbReference>
<sequence>MSTTRTWKDELDGQMPEELAREIDIFETQIELRKQGKMDEKLFAETRLRRGVYGQRYDNGQRHDGVATRPLDFPCGDLTKGPETVWDAPGMMRIKIPMGVLSAAQIDVLAETAEEYSDSILHVTTRQDIQLHFVHIEDTPAMMRRLAAVGITTREACGNSVRNVTACQFAGVCNDQSFDVTPYAHALTYYFLGHRDVQDFGRKFKIAFSGCHEHACGLAYIHDIGAVAVKRQVGDKQQRGFTLYVGGGLGSVPHQAKVLEEFVSEEELLPLCQAVCRVFSRLGERKNRNRARLKFVVAKLGIEEFRKVVREERDGIPHDERWTTYLGDLGVTEEKPLKPGRALEGEIFPKGFRPWRETNVRPQAQDGYVVATVRLPLGDFTSDQARYLADMARRYTGDTVRLTVEQNLVFRWLPEADLPAFYKDLSAVGLAEAGAGTISDITACPGTDTCKLGISASRGLAGELEERLADKLEELPAAARALRIKTSGCFNSCGQHHIADIGFLGVSRNVGGRRVAHFQLVVGGKWRENGGAYGLAIGAFPAKRVPQVIDRLVEFWTAERDGEESLQDFIQRTGRAKLKQALDDLRAVPAYEDDPSFYVDWGDDREYTIGDIGVGECAGEVVSFTDFGLADSEREVFEAQVALDEGDAARATERAFSAMLQAAKALIRTQHIDVTEDADTLVGEFRTRFHDTKLFHDKYAGAKFAQFFFRMYEQHKDGSGAASDAEHAHQNIEEAQLFIEAAHACYDRLQESAQALP</sequence>
<organism evidence="9 10">
    <name type="scientific">Haliangium ochraceum (strain DSM 14365 / JCM 11303 / SMP-2)</name>
    <dbReference type="NCBI Taxonomy" id="502025"/>
    <lineage>
        <taxon>Bacteria</taxon>
        <taxon>Pseudomonadati</taxon>
        <taxon>Myxococcota</taxon>
        <taxon>Polyangia</taxon>
        <taxon>Haliangiales</taxon>
        <taxon>Kofleriaceae</taxon>
        <taxon>Haliangium</taxon>
    </lineage>
</organism>
<evidence type="ECO:0000256" key="3">
    <source>
        <dbReference type="ARBA" id="ARBA00022723"/>
    </source>
</evidence>
<feature type="domain" description="Nitrite/sulphite reductase 4Fe-4S" evidence="7">
    <location>
        <begin position="437"/>
        <end position="583"/>
    </location>
</feature>
<name>D0LWF7_HALO1</name>
<dbReference type="Gene3D" id="1.20.120.330">
    <property type="entry name" value="Nucleotidyltransferases domain 2"/>
    <property type="match status" value="1"/>
</dbReference>
<dbReference type="InterPro" id="IPR005117">
    <property type="entry name" value="NiRdtase/SiRdtase_haem-b_fer"/>
</dbReference>
<reference evidence="9 10" key="1">
    <citation type="journal article" date="2010" name="Stand. Genomic Sci.">
        <title>Complete genome sequence of Haliangium ochraceum type strain (SMP-2).</title>
        <authorList>
            <consortium name="US DOE Joint Genome Institute (JGI-PGF)"/>
            <person name="Ivanova N."/>
            <person name="Daum C."/>
            <person name="Lang E."/>
            <person name="Abt B."/>
            <person name="Kopitz M."/>
            <person name="Saunders E."/>
            <person name="Lapidus A."/>
            <person name="Lucas S."/>
            <person name="Glavina Del Rio T."/>
            <person name="Nolan M."/>
            <person name="Tice H."/>
            <person name="Copeland A."/>
            <person name="Cheng J.F."/>
            <person name="Chen F."/>
            <person name="Bruce D."/>
            <person name="Goodwin L."/>
            <person name="Pitluck S."/>
            <person name="Mavromatis K."/>
            <person name="Pati A."/>
            <person name="Mikhailova N."/>
            <person name="Chen A."/>
            <person name="Palaniappan K."/>
            <person name="Land M."/>
            <person name="Hauser L."/>
            <person name="Chang Y.J."/>
            <person name="Jeffries C.D."/>
            <person name="Detter J.C."/>
            <person name="Brettin T."/>
            <person name="Rohde M."/>
            <person name="Goker M."/>
            <person name="Bristow J."/>
            <person name="Markowitz V."/>
            <person name="Eisen J.A."/>
            <person name="Hugenholtz P."/>
            <person name="Kyrpides N.C."/>
            <person name="Klenk H.P."/>
        </authorList>
    </citation>
    <scope>NUCLEOTIDE SEQUENCE [LARGE SCALE GENOMIC DNA]</scope>
    <source>
        <strain evidence="10">DSM 14365 / CIP 107738 / JCM 11303 / AJ 13395 / SMP-2</strain>
    </source>
</reference>
<evidence type="ECO:0000313" key="9">
    <source>
        <dbReference type="EMBL" id="ACY17607.1"/>
    </source>
</evidence>
<dbReference type="OrthoDB" id="9803707at2"/>
<keyword evidence="3" id="KW-0479">Metal-binding</keyword>
<evidence type="ECO:0000256" key="2">
    <source>
        <dbReference type="ARBA" id="ARBA00022617"/>
    </source>
</evidence>
<feature type="domain" description="Nitrite/sulphite reductase 4Fe-4S" evidence="7">
    <location>
        <begin position="157"/>
        <end position="313"/>
    </location>
</feature>
<dbReference type="Pfam" id="PF01077">
    <property type="entry name" value="NIR_SIR"/>
    <property type="match status" value="2"/>
</dbReference>
<evidence type="ECO:0000259" key="8">
    <source>
        <dbReference type="Pfam" id="PF03460"/>
    </source>
</evidence>
<dbReference type="PROSITE" id="PS00365">
    <property type="entry name" value="NIR_SIR"/>
    <property type="match status" value="1"/>
</dbReference>
<dbReference type="STRING" id="502025.Hoch_5119"/>
<dbReference type="PANTHER" id="PTHR32439">
    <property type="entry name" value="FERREDOXIN--NITRITE REDUCTASE, CHLOROPLASTIC"/>
    <property type="match status" value="1"/>
</dbReference>
<dbReference type="eggNOG" id="COG0155">
    <property type="taxonomic scope" value="Bacteria"/>
</dbReference>
<evidence type="ECO:0000259" key="7">
    <source>
        <dbReference type="Pfam" id="PF01077"/>
    </source>
</evidence>
<proteinExistence type="predicted"/>
<dbReference type="GO" id="GO:0046872">
    <property type="term" value="F:metal ion binding"/>
    <property type="evidence" value="ECO:0007669"/>
    <property type="project" value="UniProtKB-KW"/>
</dbReference>
<dbReference type="SUPFAM" id="SSF55124">
    <property type="entry name" value="Nitrite/Sulfite reductase N-terminal domain-like"/>
    <property type="match status" value="2"/>
</dbReference>
<gene>
    <name evidence="9" type="ordered locus">Hoch_5119</name>
</gene>
<keyword evidence="2" id="KW-0349">Heme</keyword>
<dbReference type="EMBL" id="CP001804">
    <property type="protein sequence ID" value="ACY17607.1"/>
    <property type="molecule type" value="Genomic_DNA"/>
</dbReference>
<evidence type="ECO:0000256" key="6">
    <source>
        <dbReference type="ARBA" id="ARBA00023014"/>
    </source>
</evidence>
<dbReference type="PRINTS" id="PR00397">
    <property type="entry name" value="SIROHAEM"/>
</dbReference>
<dbReference type="GO" id="GO:0016491">
    <property type="term" value="F:oxidoreductase activity"/>
    <property type="evidence" value="ECO:0007669"/>
    <property type="project" value="UniProtKB-KW"/>
</dbReference>
<dbReference type="Pfam" id="PF03460">
    <property type="entry name" value="NIR_SIR_ferr"/>
    <property type="match status" value="2"/>
</dbReference>
<keyword evidence="6" id="KW-0411">Iron-sulfur</keyword>
<dbReference type="Gene3D" id="3.30.413.10">
    <property type="entry name" value="Sulfite Reductase Hemoprotein, domain 1"/>
    <property type="match status" value="2"/>
</dbReference>
<evidence type="ECO:0000313" key="10">
    <source>
        <dbReference type="Proteomes" id="UP000001880"/>
    </source>
</evidence>
<evidence type="ECO:0000256" key="5">
    <source>
        <dbReference type="ARBA" id="ARBA00023004"/>
    </source>
</evidence>
<keyword evidence="1" id="KW-0004">4Fe-4S</keyword>
<feature type="domain" description="Nitrite/Sulfite reductase ferredoxin-like" evidence="8">
    <location>
        <begin position="91"/>
        <end position="149"/>
    </location>
</feature>
<dbReference type="InterPro" id="IPR006066">
    <property type="entry name" value="NO2/SO3_Rdtase_FeS/sirohaem_BS"/>
</dbReference>
<keyword evidence="5" id="KW-0408">Iron</keyword>
<feature type="domain" description="Nitrite/Sulfite reductase ferredoxin-like" evidence="8">
    <location>
        <begin position="362"/>
        <end position="427"/>
    </location>
</feature>
<dbReference type="PANTHER" id="PTHR32439:SF9">
    <property type="entry name" value="BLR3264 PROTEIN"/>
    <property type="match status" value="1"/>
</dbReference>
<dbReference type="KEGG" id="hoh:Hoch_5119"/>
<accession>D0LWF7</accession>
<evidence type="ECO:0000256" key="4">
    <source>
        <dbReference type="ARBA" id="ARBA00023002"/>
    </source>
</evidence>
<evidence type="ECO:0000256" key="1">
    <source>
        <dbReference type="ARBA" id="ARBA00022485"/>
    </source>
</evidence>
<dbReference type="Proteomes" id="UP000001880">
    <property type="component" value="Chromosome"/>
</dbReference>
<dbReference type="RefSeq" id="WP_012830199.1">
    <property type="nucleotide sequence ID" value="NC_013440.1"/>
</dbReference>
<dbReference type="HOGENOM" id="CLU_015667_1_1_7"/>
<protein>
    <submittedName>
        <fullName evidence="9">Nitrite and sulphite reductase 4Fe-4S region</fullName>
    </submittedName>
</protein>
<dbReference type="InterPro" id="IPR045854">
    <property type="entry name" value="NO2/SO3_Rdtase_4Fe4S_sf"/>
</dbReference>
<dbReference type="Gene3D" id="3.90.480.10">
    <property type="entry name" value="Sulfite Reductase Hemoprotein,Domain 2"/>
    <property type="match status" value="1"/>
</dbReference>
<keyword evidence="10" id="KW-1185">Reference proteome</keyword>
<dbReference type="InterPro" id="IPR051329">
    <property type="entry name" value="NIR_SIR_4Fe-4S"/>
</dbReference>
<dbReference type="AlphaFoldDB" id="D0LWF7"/>
<keyword evidence="4" id="KW-0560">Oxidoreductase</keyword>
<dbReference type="InterPro" id="IPR036136">
    <property type="entry name" value="Nit/Sulf_reduc_fer-like_dom_sf"/>
</dbReference>
<dbReference type="GO" id="GO:0020037">
    <property type="term" value="F:heme binding"/>
    <property type="evidence" value="ECO:0007669"/>
    <property type="project" value="InterPro"/>
</dbReference>
<dbReference type="InterPro" id="IPR006067">
    <property type="entry name" value="NO2/SO3_Rdtase_4Fe4S_dom"/>
</dbReference>
<dbReference type="SUPFAM" id="SSF56014">
    <property type="entry name" value="Nitrite and sulphite reductase 4Fe-4S domain-like"/>
    <property type="match status" value="2"/>
</dbReference>